<feature type="compositionally biased region" description="Low complexity" evidence="1">
    <location>
        <begin position="423"/>
        <end position="434"/>
    </location>
</feature>
<proteinExistence type="predicted"/>
<evidence type="ECO:0000313" key="3">
    <source>
        <dbReference type="Proteomes" id="UP001456524"/>
    </source>
</evidence>
<name>A0ABR1XLR6_9PEZI</name>
<dbReference type="EMBL" id="JBBWUH010000008">
    <property type="protein sequence ID" value="KAK8159773.1"/>
    <property type="molecule type" value="Genomic_DNA"/>
</dbReference>
<feature type="compositionally biased region" description="Basic residues" evidence="1">
    <location>
        <begin position="459"/>
        <end position="477"/>
    </location>
</feature>
<feature type="compositionally biased region" description="Basic and acidic residues" evidence="1">
    <location>
        <begin position="179"/>
        <end position="193"/>
    </location>
</feature>
<reference evidence="2 3" key="1">
    <citation type="journal article" date="2022" name="G3 (Bethesda)">
        <title>Enemy or ally: a genomic approach to elucidate the lifestyle of Phyllosticta citrichinaensis.</title>
        <authorList>
            <person name="Buijs V.A."/>
            <person name="Groenewald J.Z."/>
            <person name="Haridas S."/>
            <person name="LaButti K.M."/>
            <person name="Lipzen A."/>
            <person name="Martin F.M."/>
            <person name="Barry K."/>
            <person name="Grigoriev I.V."/>
            <person name="Crous P.W."/>
            <person name="Seidl M.F."/>
        </authorList>
    </citation>
    <scope>NUCLEOTIDE SEQUENCE [LARGE SCALE GENOMIC DNA]</scope>
    <source>
        <strain evidence="2 3">CBS 129764</strain>
    </source>
</reference>
<feature type="compositionally biased region" description="Basic and acidic residues" evidence="1">
    <location>
        <begin position="252"/>
        <end position="301"/>
    </location>
</feature>
<sequence length="559" mass="63935">MAGIYFVEASPLATNRFGSCSRRFWHQSRYYGLESNSSFALPRPPRLTTECAGYRHQHRRYRRVSRRPSRPAMCIFEQTSRFGDELVQKCSHPRAGQQCPERTYIGEHRRAGPSRNVPSFSSGFSTPTTELGPPTPTHEATYTTVTHSPGYGLGLSSPERKPDRSHSRRHHRHGSTATRDSHYSYDMGRRDSKPTVQFADPPRGPPRPPNRSAAAADPGSDSEGSKRKQRRPAPIDTSLPATNPPPVVLNDAYRRTPTSEDNDYTKSRKARESRDARDAAMDELREEERQREKEEKAKDDYYAQFEAPRGDHRAEMRAMKAKEREREEREKLEKELSEKQGLESAAYVKFLADREKARDEARQRPAEGQSSPTWSSGTYNDRIKRGQYHTEELKSSPTSERIRSPYTHTPAAASTSHPAEAFTPRCTPSTTSSPDADFSRLYESESRQTYSDRKDKDRAHRGHHSKDHYSPPRHFRHRSEEIPSLQSMKTKQALLEAEMAEAEARMKYNKTKRRVSAGDGDIEIRRDSNGRLVQRRKHKTGGSVLGDFQKHRVRVFNSP</sequence>
<feature type="compositionally biased region" description="Polar residues" evidence="1">
    <location>
        <begin position="368"/>
        <end position="379"/>
    </location>
</feature>
<feature type="compositionally biased region" description="Basic and acidic residues" evidence="1">
    <location>
        <begin position="308"/>
        <end position="341"/>
    </location>
</feature>
<protein>
    <submittedName>
        <fullName evidence="2">Uncharacterized protein</fullName>
    </submittedName>
</protein>
<feature type="compositionally biased region" description="Basic and acidic residues" evidence="1">
    <location>
        <begin position="351"/>
        <end position="365"/>
    </location>
</feature>
<evidence type="ECO:0000313" key="2">
    <source>
        <dbReference type="EMBL" id="KAK8159773.1"/>
    </source>
</evidence>
<dbReference type="Proteomes" id="UP001456524">
    <property type="component" value="Unassembled WGS sequence"/>
</dbReference>
<feature type="compositionally biased region" description="Basic and acidic residues" evidence="1">
    <location>
        <begin position="437"/>
        <end position="458"/>
    </location>
</feature>
<comment type="caution">
    <text evidence="2">The sequence shown here is derived from an EMBL/GenBank/DDBJ whole genome shotgun (WGS) entry which is preliminary data.</text>
</comment>
<accession>A0ABR1XLR6</accession>
<feature type="compositionally biased region" description="Low complexity" evidence="1">
    <location>
        <begin position="118"/>
        <end position="132"/>
    </location>
</feature>
<evidence type="ECO:0000256" key="1">
    <source>
        <dbReference type="SAM" id="MobiDB-lite"/>
    </source>
</evidence>
<feature type="compositionally biased region" description="Polar residues" evidence="1">
    <location>
        <begin position="138"/>
        <end position="147"/>
    </location>
</feature>
<keyword evidence="3" id="KW-1185">Reference proteome</keyword>
<feature type="region of interest" description="Disordered" evidence="1">
    <location>
        <begin position="108"/>
        <end position="485"/>
    </location>
</feature>
<gene>
    <name evidence="2" type="ORF">IWX90DRAFT_310165</name>
</gene>
<feature type="compositionally biased region" description="Basic and acidic residues" evidence="1">
    <location>
        <begin position="381"/>
        <end position="394"/>
    </location>
</feature>
<organism evidence="2 3">
    <name type="scientific">Phyllosticta citrichinensis</name>
    <dbReference type="NCBI Taxonomy" id="1130410"/>
    <lineage>
        <taxon>Eukaryota</taxon>
        <taxon>Fungi</taxon>
        <taxon>Dikarya</taxon>
        <taxon>Ascomycota</taxon>
        <taxon>Pezizomycotina</taxon>
        <taxon>Dothideomycetes</taxon>
        <taxon>Dothideomycetes incertae sedis</taxon>
        <taxon>Botryosphaeriales</taxon>
        <taxon>Phyllostictaceae</taxon>
        <taxon>Phyllosticta</taxon>
    </lineage>
</organism>